<comment type="caution">
    <text evidence="1">The sequence shown here is derived from an EMBL/GenBank/DDBJ whole genome shotgun (WGS) entry which is preliminary data.</text>
</comment>
<name>A0ABR1DHU5_NECAM</name>
<dbReference type="Proteomes" id="UP001303046">
    <property type="component" value="Unassembled WGS sequence"/>
</dbReference>
<accession>A0ABR1DHU5</accession>
<sequence length="68" mass="7709">MTGIRCELYVDGDNVLFESPPGMVFEQEKSTQIEAKLKALELSRCEGIQVFLGTIRKGYKTHRGPTQY</sequence>
<keyword evidence="2" id="KW-1185">Reference proteome</keyword>
<evidence type="ECO:0008006" key="3">
    <source>
        <dbReference type="Google" id="ProtNLM"/>
    </source>
</evidence>
<proteinExistence type="predicted"/>
<protein>
    <recommendedName>
        <fullName evidence="3">NYN domain-containing protein</fullName>
    </recommendedName>
</protein>
<evidence type="ECO:0000313" key="2">
    <source>
        <dbReference type="Proteomes" id="UP001303046"/>
    </source>
</evidence>
<gene>
    <name evidence="1" type="primary">Necator_chrIV.g15435</name>
    <name evidence="1" type="ORF">RB195_002140</name>
</gene>
<dbReference type="EMBL" id="JAVFWL010000004">
    <property type="protein sequence ID" value="KAK6749952.1"/>
    <property type="molecule type" value="Genomic_DNA"/>
</dbReference>
<reference evidence="1 2" key="1">
    <citation type="submission" date="2023-08" db="EMBL/GenBank/DDBJ databases">
        <title>A Necator americanus chromosomal reference genome.</title>
        <authorList>
            <person name="Ilik V."/>
            <person name="Petrzelkova K.J."/>
            <person name="Pardy F."/>
            <person name="Fuh T."/>
            <person name="Niatou-Singa F.S."/>
            <person name="Gouil Q."/>
            <person name="Baker L."/>
            <person name="Ritchie M.E."/>
            <person name="Jex A.R."/>
            <person name="Gazzola D."/>
            <person name="Li H."/>
            <person name="Toshio Fujiwara R."/>
            <person name="Zhan B."/>
            <person name="Aroian R.V."/>
            <person name="Pafco B."/>
            <person name="Schwarz E.M."/>
        </authorList>
    </citation>
    <scope>NUCLEOTIDE SEQUENCE [LARGE SCALE GENOMIC DNA]</scope>
    <source>
        <strain evidence="1 2">Aroian</strain>
        <tissue evidence="1">Whole animal</tissue>
    </source>
</reference>
<evidence type="ECO:0000313" key="1">
    <source>
        <dbReference type="EMBL" id="KAK6749952.1"/>
    </source>
</evidence>
<organism evidence="1 2">
    <name type="scientific">Necator americanus</name>
    <name type="common">Human hookworm</name>
    <dbReference type="NCBI Taxonomy" id="51031"/>
    <lineage>
        <taxon>Eukaryota</taxon>
        <taxon>Metazoa</taxon>
        <taxon>Ecdysozoa</taxon>
        <taxon>Nematoda</taxon>
        <taxon>Chromadorea</taxon>
        <taxon>Rhabditida</taxon>
        <taxon>Rhabditina</taxon>
        <taxon>Rhabditomorpha</taxon>
        <taxon>Strongyloidea</taxon>
        <taxon>Ancylostomatidae</taxon>
        <taxon>Bunostominae</taxon>
        <taxon>Necator</taxon>
    </lineage>
</organism>